<evidence type="ECO:0000313" key="3">
    <source>
        <dbReference type="EMBL" id="MBE3636630.1"/>
    </source>
</evidence>
<proteinExistence type="predicted"/>
<accession>A0A8J7CFV1</accession>
<sequence length="195" mass="21145">MRPWLRAVLLAATAAAGLAGTAQAQEQALGPETGQPLPRWVSMKAPEANARRGPSTGHRIDWVFRHRNMPLMVTAEYGHWRRVVDREGFGGWVHYVLLSRNRTVIVDQDLMPIRRSPSEEADIVAEAQEGVIAMLKECEAGWCRITADGARGWARESALWGAGDPVMPERDAIAPPPSAPLGEGAALSAEAPPAE</sequence>
<feature type="signal peptide" evidence="2">
    <location>
        <begin position="1"/>
        <end position="24"/>
    </location>
</feature>
<protein>
    <submittedName>
        <fullName evidence="3">Aspartyl-trna synthetase</fullName>
    </submittedName>
</protein>
<keyword evidence="4" id="KW-1185">Reference proteome</keyword>
<evidence type="ECO:0000256" key="2">
    <source>
        <dbReference type="SAM" id="SignalP"/>
    </source>
</evidence>
<reference evidence="3" key="1">
    <citation type="submission" date="2020-09" db="EMBL/GenBank/DDBJ databases">
        <title>A novel bacterium of genus Mangrovicoccus, isolated from South China Sea.</title>
        <authorList>
            <person name="Huang H."/>
            <person name="Mo K."/>
            <person name="Hu Y."/>
        </authorList>
    </citation>
    <scope>NUCLEOTIDE SEQUENCE</scope>
    <source>
        <strain evidence="3">HB182678</strain>
    </source>
</reference>
<feature type="chain" id="PRO_5035251121" evidence="2">
    <location>
        <begin position="25"/>
        <end position="195"/>
    </location>
</feature>
<gene>
    <name evidence="3" type="ORF">ICN82_00255</name>
</gene>
<dbReference type="Gene3D" id="2.30.30.40">
    <property type="entry name" value="SH3 Domains"/>
    <property type="match status" value="1"/>
</dbReference>
<name>A0A8J7CFV1_9RHOB</name>
<dbReference type="Proteomes" id="UP000609121">
    <property type="component" value="Unassembled WGS sequence"/>
</dbReference>
<feature type="region of interest" description="Disordered" evidence="1">
    <location>
        <begin position="165"/>
        <end position="195"/>
    </location>
</feature>
<evidence type="ECO:0000256" key="1">
    <source>
        <dbReference type="SAM" id="MobiDB-lite"/>
    </source>
</evidence>
<dbReference type="Pfam" id="PF06347">
    <property type="entry name" value="SH3_4"/>
    <property type="match status" value="2"/>
</dbReference>
<comment type="caution">
    <text evidence="3">The sequence shown here is derived from an EMBL/GenBank/DDBJ whole genome shotgun (WGS) entry which is preliminary data.</text>
</comment>
<evidence type="ECO:0000313" key="4">
    <source>
        <dbReference type="Proteomes" id="UP000609121"/>
    </source>
</evidence>
<keyword evidence="2" id="KW-0732">Signal</keyword>
<dbReference type="AlphaFoldDB" id="A0A8J7CFV1"/>
<organism evidence="3 4">
    <name type="scientific">Mangrovicoccus algicola</name>
    <dbReference type="NCBI Taxonomy" id="2771008"/>
    <lineage>
        <taxon>Bacteria</taxon>
        <taxon>Pseudomonadati</taxon>
        <taxon>Pseudomonadota</taxon>
        <taxon>Alphaproteobacteria</taxon>
        <taxon>Rhodobacterales</taxon>
        <taxon>Paracoccaceae</taxon>
        <taxon>Mangrovicoccus</taxon>
    </lineage>
</organism>
<dbReference type="InterPro" id="IPR010466">
    <property type="entry name" value="DUF1058"/>
</dbReference>
<dbReference type="EMBL" id="JACVXA010000001">
    <property type="protein sequence ID" value="MBE3636630.1"/>
    <property type="molecule type" value="Genomic_DNA"/>
</dbReference>